<proteinExistence type="inferred from homology"/>
<evidence type="ECO:0000256" key="10">
    <source>
        <dbReference type="RuleBase" id="RU364125"/>
    </source>
</evidence>
<evidence type="ECO:0000256" key="9">
    <source>
        <dbReference type="ARBA" id="ARBA00023136"/>
    </source>
</evidence>
<keyword evidence="8 10" id="KW-1133">Transmembrane helix</keyword>
<evidence type="ECO:0000256" key="5">
    <source>
        <dbReference type="ARBA" id="ARBA00022500"/>
    </source>
</evidence>
<evidence type="ECO:0000256" key="2">
    <source>
        <dbReference type="ARBA" id="ARBA00004162"/>
    </source>
</evidence>
<dbReference type="Proteomes" id="UP000249341">
    <property type="component" value="Unassembled WGS sequence"/>
</dbReference>
<dbReference type="PANTHER" id="PTHR35091">
    <property type="entry name" value="FLAGELLAR PROTEIN FLIL"/>
    <property type="match status" value="1"/>
</dbReference>
<gene>
    <name evidence="11" type="ORF">B0I29_106169</name>
</gene>
<dbReference type="PANTHER" id="PTHR35091:SF2">
    <property type="entry name" value="FLAGELLAR PROTEIN FLIL"/>
    <property type="match status" value="1"/>
</dbReference>
<evidence type="ECO:0000256" key="6">
    <source>
        <dbReference type="ARBA" id="ARBA00022692"/>
    </source>
</evidence>
<dbReference type="GO" id="GO:0009425">
    <property type="term" value="C:bacterial-type flagellum basal body"/>
    <property type="evidence" value="ECO:0007669"/>
    <property type="project" value="InterPro"/>
</dbReference>
<evidence type="ECO:0000256" key="3">
    <source>
        <dbReference type="ARBA" id="ARBA00008281"/>
    </source>
</evidence>
<evidence type="ECO:0000313" key="11">
    <source>
        <dbReference type="EMBL" id="RAK37900.1"/>
    </source>
</evidence>
<dbReference type="RefSeq" id="WP_111649804.1">
    <property type="nucleotide sequence ID" value="NZ_JACHWI010000005.1"/>
</dbReference>
<evidence type="ECO:0000256" key="1">
    <source>
        <dbReference type="ARBA" id="ARBA00002254"/>
    </source>
</evidence>
<keyword evidence="11" id="KW-0969">Cilium</keyword>
<name>A0A327ZD32_9ACTN</name>
<dbReference type="EMBL" id="QLMJ01000006">
    <property type="protein sequence ID" value="RAK37900.1"/>
    <property type="molecule type" value="Genomic_DNA"/>
</dbReference>
<dbReference type="AlphaFoldDB" id="A0A327ZD32"/>
<dbReference type="InterPro" id="IPR005503">
    <property type="entry name" value="FliL"/>
</dbReference>
<reference evidence="11 12" key="1">
    <citation type="submission" date="2018-06" db="EMBL/GenBank/DDBJ databases">
        <title>Genomic Encyclopedia of Type Strains, Phase III (KMG-III): the genomes of soil and plant-associated and newly described type strains.</title>
        <authorList>
            <person name="Whitman W."/>
        </authorList>
    </citation>
    <scope>NUCLEOTIDE SEQUENCE [LARGE SCALE GENOMIC DNA]</scope>
    <source>
        <strain evidence="11 12">CGMCC 4.7090</strain>
    </source>
</reference>
<accession>A0A327ZD32</accession>
<comment type="caution">
    <text evidence="11">The sequence shown here is derived from an EMBL/GenBank/DDBJ whole genome shotgun (WGS) entry which is preliminary data.</text>
</comment>
<dbReference type="OrthoDB" id="3537056at2"/>
<keyword evidence="4 10" id="KW-1003">Cell membrane</keyword>
<keyword evidence="6 10" id="KW-0812">Transmembrane</keyword>
<keyword evidence="11" id="KW-0282">Flagellum</keyword>
<evidence type="ECO:0000256" key="7">
    <source>
        <dbReference type="ARBA" id="ARBA00022779"/>
    </source>
</evidence>
<feature type="transmembrane region" description="Helical" evidence="10">
    <location>
        <begin position="20"/>
        <end position="42"/>
    </location>
</feature>
<keyword evidence="11" id="KW-0966">Cell projection</keyword>
<keyword evidence="7 10" id="KW-0283">Flagellar rotation</keyword>
<comment type="similarity">
    <text evidence="3 10">Belongs to the FliL family.</text>
</comment>
<comment type="subcellular location">
    <subcellularLocation>
        <location evidence="2">Cell membrane</location>
        <topology evidence="2">Single-pass membrane protein</topology>
    </subcellularLocation>
</comment>
<dbReference type="Pfam" id="PF03748">
    <property type="entry name" value="FliL"/>
    <property type="match status" value="1"/>
</dbReference>
<keyword evidence="5 10" id="KW-0145">Chemotaxis</keyword>
<keyword evidence="9 10" id="KW-0472">Membrane</keyword>
<evidence type="ECO:0000256" key="8">
    <source>
        <dbReference type="ARBA" id="ARBA00022989"/>
    </source>
</evidence>
<comment type="function">
    <text evidence="1 10">Controls the rotational direction of flagella during chemotaxis.</text>
</comment>
<evidence type="ECO:0000313" key="12">
    <source>
        <dbReference type="Proteomes" id="UP000249341"/>
    </source>
</evidence>
<protein>
    <recommendedName>
        <fullName evidence="10">Flagellar protein FliL</fullName>
    </recommendedName>
</protein>
<dbReference type="GO" id="GO:0071978">
    <property type="term" value="P:bacterial-type flagellum-dependent swarming motility"/>
    <property type="evidence" value="ECO:0007669"/>
    <property type="project" value="TreeGrafter"/>
</dbReference>
<keyword evidence="12" id="KW-1185">Reference proteome</keyword>
<sequence>MADEKDAAAAEAPKKSKKMLMIIIGIVVVVLAGGGAGAFFMLRGDSAEAKEEAPVKGIVTAIDNTITVNLADGHYLKLGFALQQTEEGGEEAVDINEALNIAIETYTGLEVAELETEKGRDAIKEEFLASLIKAYTEEDVKMVMDVYFTSFVTQ</sequence>
<evidence type="ECO:0000256" key="4">
    <source>
        <dbReference type="ARBA" id="ARBA00022475"/>
    </source>
</evidence>
<organism evidence="11 12">
    <name type="scientific">Actinoplanes lutulentus</name>
    <dbReference type="NCBI Taxonomy" id="1287878"/>
    <lineage>
        <taxon>Bacteria</taxon>
        <taxon>Bacillati</taxon>
        <taxon>Actinomycetota</taxon>
        <taxon>Actinomycetes</taxon>
        <taxon>Micromonosporales</taxon>
        <taxon>Micromonosporaceae</taxon>
        <taxon>Actinoplanes</taxon>
    </lineage>
</organism>
<dbReference type="GO" id="GO:0005886">
    <property type="term" value="C:plasma membrane"/>
    <property type="evidence" value="ECO:0007669"/>
    <property type="project" value="UniProtKB-SubCell"/>
</dbReference>
<dbReference type="GO" id="GO:0006935">
    <property type="term" value="P:chemotaxis"/>
    <property type="evidence" value="ECO:0007669"/>
    <property type="project" value="UniProtKB-KW"/>
</dbReference>